<name>A0A183HWF1_9BILA</name>
<reference evidence="4" key="1">
    <citation type="submission" date="2016-06" db="UniProtKB">
        <authorList>
            <consortium name="WormBaseParasite"/>
        </authorList>
    </citation>
    <scope>IDENTIFICATION</scope>
</reference>
<dbReference type="Proteomes" id="UP000267606">
    <property type="component" value="Unassembled WGS sequence"/>
</dbReference>
<protein>
    <submittedName>
        <fullName evidence="2 4">Uncharacterized protein</fullName>
    </submittedName>
</protein>
<evidence type="ECO:0000313" key="2">
    <source>
        <dbReference type="EMBL" id="VDO79478.1"/>
    </source>
</evidence>
<evidence type="ECO:0000256" key="1">
    <source>
        <dbReference type="SAM" id="MobiDB-lite"/>
    </source>
</evidence>
<dbReference type="STRING" id="387005.A0A183HWF1"/>
<dbReference type="WBParaSite" id="OFLC_0001181301-mRNA-1">
    <property type="protein sequence ID" value="OFLC_0001181301-mRNA-1"/>
    <property type="gene ID" value="OFLC_0001181301"/>
</dbReference>
<feature type="region of interest" description="Disordered" evidence="1">
    <location>
        <begin position="1"/>
        <end position="29"/>
    </location>
</feature>
<gene>
    <name evidence="2" type="ORF">OFLC_LOCUS11816</name>
</gene>
<evidence type="ECO:0000313" key="3">
    <source>
        <dbReference type="Proteomes" id="UP000267606"/>
    </source>
</evidence>
<dbReference type="EMBL" id="UZAJ01017582">
    <property type="protein sequence ID" value="VDO79478.1"/>
    <property type="molecule type" value="Genomic_DNA"/>
</dbReference>
<keyword evidence="3" id="KW-1185">Reference proteome</keyword>
<evidence type="ECO:0000313" key="4">
    <source>
        <dbReference type="WBParaSite" id="OFLC_0001181301-mRNA-1"/>
    </source>
</evidence>
<dbReference type="AlphaFoldDB" id="A0A183HWF1"/>
<reference evidence="2 3" key="2">
    <citation type="submission" date="2018-11" db="EMBL/GenBank/DDBJ databases">
        <authorList>
            <consortium name="Pathogen Informatics"/>
        </authorList>
    </citation>
    <scope>NUCLEOTIDE SEQUENCE [LARGE SCALE GENOMIC DNA]</scope>
</reference>
<accession>A0A183HWF1</accession>
<organism evidence="4">
    <name type="scientific">Onchocerca flexuosa</name>
    <dbReference type="NCBI Taxonomy" id="387005"/>
    <lineage>
        <taxon>Eukaryota</taxon>
        <taxon>Metazoa</taxon>
        <taxon>Ecdysozoa</taxon>
        <taxon>Nematoda</taxon>
        <taxon>Chromadorea</taxon>
        <taxon>Rhabditida</taxon>
        <taxon>Spirurina</taxon>
        <taxon>Spiruromorpha</taxon>
        <taxon>Filarioidea</taxon>
        <taxon>Onchocercidae</taxon>
        <taxon>Onchocerca</taxon>
    </lineage>
</organism>
<sequence length="75" mass="8546">MVKSLVGSFEAKGRSDVRDASAPPLSERRLNRPPLTFRLRSITDWKFRERLCDRMTVPVSNSCSSRQVHALTISQ</sequence>
<proteinExistence type="predicted"/>